<comment type="similarity">
    <text evidence="2 7">Belongs to the ExbD/TolR family.</text>
</comment>
<dbReference type="RefSeq" id="WP_092373055.1">
    <property type="nucleotide sequence ID" value="NZ_FORX01000003.1"/>
</dbReference>
<dbReference type="Proteomes" id="UP000198635">
    <property type="component" value="Unassembled WGS sequence"/>
</dbReference>
<dbReference type="AlphaFoldDB" id="A0A1I3RKD2"/>
<dbReference type="InterPro" id="IPR003400">
    <property type="entry name" value="ExbD"/>
</dbReference>
<feature type="transmembrane region" description="Helical" evidence="8">
    <location>
        <begin position="16"/>
        <end position="36"/>
    </location>
</feature>
<keyword evidence="4 7" id="KW-0812">Transmembrane</keyword>
<keyword evidence="7" id="KW-0653">Protein transport</keyword>
<dbReference type="GO" id="GO:0022857">
    <property type="term" value="F:transmembrane transporter activity"/>
    <property type="evidence" value="ECO:0007669"/>
    <property type="project" value="InterPro"/>
</dbReference>
<dbReference type="PANTHER" id="PTHR30558:SF3">
    <property type="entry name" value="BIOPOLYMER TRANSPORT PROTEIN EXBD-RELATED"/>
    <property type="match status" value="1"/>
</dbReference>
<dbReference type="GO" id="GO:0005886">
    <property type="term" value="C:plasma membrane"/>
    <property type="evidence" value="ECO:0007669"/>
    <property type="project" value="UniProtKB-SubCell"/>
</dbReference>
<dbReference type="PANTHER" id="PTHR30558">
    <property type="entry name" value="EXBD MEMBRANE COMPONENT OF PMF-DRIVEN MACROMOLECULE IMPORT SYSTEM"/>
    <property type="match status" value="1"/>
</dbReference>
<keyword evidence="10" id="KW-1185">Reference proteome</keyword>
<keyword evidence="5 8" id="KW-1133">Transmembrane helix</keyword>
<evidence type="ECO:0000256" key="1">
    <source>
        <dbReference type="ARBA" id="ARBA00004162"/>
    </source>
</evidence>
<gene>
    <name evidence="9" type="ORF">SAMN04488082_103209</name>
</gene>
<dbReference type="Pfam" id="PF02472">
    <property type="entry name" value="ExbD"/>
    <property type="match status" value="1"/>
</dbReference>
<evidence type="ECO:0000313" key="10">
    <source>
        <dbReference type="Proteomes" id="UP000198635"/>
    </source>
</evidence>
<organism evidence="9 10">
    <name type="scientific">Desulfomicrobium apsheronum</name>
    <dbReference type="NCBI Taxonomy" id="52560"/>
    <lineage>
        <taxon>Bacteria</taxon>
        <taxon>Pseudomonadati</taxon>
        <taxon>Thermodesulfobacteriota</taxon>
        <taxon>Desulfovibrionia</taxon>
        <taxon>Desulfovibrionales</taxon>
        <taxon>Desulfomicrobiaceae</taxon>
        <taxon>Desulfomicrobium</taxon>
    </lineage>
</organism>
<dbReference type="GO" id="GO:0015031">
    <property type="term" value="P:protein transport"/>
    <property type="evidence" value="ECO:0007669"/>
    <property type="project" value="UniProtKB-KW"/>
</dbReference>
<evidence type="ECO:0000256" key="8">
    <source>
        <dbReference type="SAM" id="Phobius"/>
    </source>
</evidence>
<dbReference type="EMBL" id="FORX01000003">
    <property type="protein sequence ID" value="SFJ46708.1"/>
    <property type="molecule type" value="Genomic_DNA"/>
</dbReference>
<keyword evidence="3" id="KW-1003">Cell membrane</keyword>
<sequence>MISFKHSSRHPAAPDITPLLDVVFILLIFFVISAVFTARGMDMALPDAETAHPVSGKSLEIELRSDGSLSCDGTPATMRDLSFILDRAAVLAPASQPGRILLKASPDAEVAPFVKVVDMVRKHGFNNLIIGTRVNTSPPGLDGDMR</sequence>
<dbReference type="STRING" id="52560.SAMN04488082_103209"/>
<evidence type="ECO:0000256" key="3">
    <source>
        <dbReference type="ARBA" id="ARBA00022475"/>
    </source>
</evidence>
<evidence type="ECO:0000256" key="4">
    <source>
        <dbReference type="ARBA" id="ARBA00022692"/>
    </source>
</evidence>
<evidence type="ECO:0000313" key="9">
    <source>
        <dbReference type="EMBL" id="SFJ46708.1"/>
    </source>
</evidence>
<comment type="subcellular location">
    <subcellularLocation>
        <location evidence="1">Cell membrane</location>
        <topology evidence="1">Single-pass membrane protein</topology>
    </subcellularLocation>
    <subcellularLocation>
        <location evidence="7">Cell membrane</location>
        <topology evidence="7">Single-pass type II membrane protein</topology>
    </subcellularLocation>
</comment>
<evidence type="ECO:0000256" key="7">
    <source>
        <dbReference type="RuleBase" id="RU003879"/>
    </source>
</evidence>
<evidence type="ECO:0000256" key="5">
    <source>
        <dbReference type="ARBA" id="ARBA00022989"/>
    </source>
</evidence>
<reference evidence="10" key="1">
    <citation type="submission" date="2016-10" db="EMBL/GenBank/DDBJ databases">
        <authorList>
            <person name="Varghese N."/>
            <person name="Submissions S."/>
        </authorList>
    </citation>
    <scope>NUCLEOTIDE SEQUENCE [LARGE SCALE GENOMIC DNA]</scope>
    <source>
        <strain evidence="10">DSM 5918</strain>
    </source>
</reference>
<proteinExistence type="inferred from homology"/>
<accession>A0A1I3RKD2</accession>
<keyword evidence="6 8" id="KW-0472">Membrane</keyword>
<evidence type="ECO:0000256" key="2">
    <source>
        <dbReference type="ARBA" id="ARBA00005811"/>
    </source>
</evidence>
<name>A0A1I3RKD2_9BACT</name>
<dbReference type="OrthoDB" id="5459539at2"/>
<evidence type="ECO:0000256" key="6">
    <source>
        <dbReference type="ARBA" id="ARBA00023136"/>
    </source>
</evidence>
<protein>
    <submittedName>
        <fullName evidence="9">Outer membrane transport energization protein ExbD</fullName>
    </submittedName>
</protein>
<keyword evidence="7" id="KW-0813">Transport</keyword>